<dbReference type="AlphaFoldDB" id="A0A3B0Z9X0"/>
<reference evidence="1" key="1">
    <citation type="submission" date="2018-06" db="EMBL/GenBank/DDBJ databases">
        <authorList>
            <person name="Zhirakovskaya E."/>
        </authorList>
    </citation>
    <scope>NUCLEOTIDE SEQUENCE</scope>
</reference>
<organism evidence="1">
    <name type="scientific">hydrothermal vent metagenome</name>
    <dbReference type="NCBI Taxonomy" id="652676"/>
    <lineage>
        <taxon>unclassified sequences</taxon>
        <taxon>metagenomes</taxon>
        <taxon>ecological metagenomes</taxon>
    </lineage>
</organism>
<evidence type="ECO:0000313" key="1">
    <source>
        <dbReference type="EMBL" id="VAW84257.1"/>
    </source>
</evidence>
<gene>
    <name evidence="1" type="ORF">MNBD_GAMMA16-1509</name>
</gene>
<protein>
    <submittedName>
        <fullName evidence="1">Uncharacterized protein</fullName>
    </submittedName>
</protein>
<name>A0A3B0Z9X0_9ZZZZ</name>
<dbReference type="EMBL" id="UOFO01000036">
    <property type="protein sequence ID" value="VAW84257.1"/>
    <property type="molecule type" value="Genomic_DNA"/>
</dbReference>
<accession>A0A3B0Z9X0</accession>
<proteinExistence type="predicted"/>
<sequence>MLRIGSVILTVLLCITLSSSAALAEQWTFSDKTSTPGSKWVATVNSSSGETLTVWRKIARAGYEAYAELELSGGAKFGDALPKYRIDAGKVEDATVIKRAGDTLGLRWAYVEGNHAVWRIWQSTDTEITPHDNLHPWIKGNQIIIEYIDSKQQKKTAKFSLSGSENAIKMAIAGPIQ</sequence>